<keyword evidence="6 19" id="KW-0812">Transmembrane</keyword>
<comment type="catalytic activity">
    <reaction evidence="14">
        <text>Ca(2+)(in) = Ca(2+)(out)</text>
        <dbReference type="Rhea" id="RHEA:29671"/>
        <dbReference type="ChEBI" id="CHEBI:29108"/>
    </reaction>
</comment>
<evidence type="ECO:0000256" key="2">
    <source>
        <dbReference type="ARBA" id="ARBA00005653"/>
    </source>
</evidence>
<keyword evidence="5" id="KW-0107">Calcium channel</keyword>
<evidence type="ECO:0000256" key="11">
    <source>
        <dbReference type="ARBA" id="ARBA00023128"/>
    </source>
</evidence>
<dbReference type="InterPro" id="IPR006769">
    <property type="entry name" value="MCU_C"/>
</dbReference>
<organism evidence="22 24">
    <name type="scientific">Synchytrium endobioticum</name>
    <dbReference type="NCBI Taxonomy" id="286115"/>
    <lineage>
        <taxon>Eukaryota</taxon>
        <taxon>Fungi</taxon>
        <taxon>Fungi incertae sedis</taxon>
        <taxon>Chytridiomycota</taxon>
        <taxon>Chytridiomycota incertae sedis</taxon>
        <taxon>Chytridiomycetes</taxon>
        <taxon>Synchytriales</taxon>
        <taxon>Synchytriaceae</taxon>
        <taxon>Synchytrium</taxon>
    </lineage>
</organism>
<dbReference type="GO" id="GO:0051560">
    <property type="term" value="P:mitochondrial calcium ion homeostasis"/>
    <property type="evidence" value="ECO:0007669"/>
    <property type="project" value="InterPro"/>
</dbReference>
<dbReference type="VEuPathDB" id="FungiDB:SeMB42_g05207"/>
<evidence type="ECO:0000256" key="7">
    <source>
        <dbReference type="ARBA" id="ARBA00022792"/>
    </source>
</evidence>
<dbReference type="GO" id="GO:1990246">
    <property type="term" value="C:uniplex complex"/>
    <property type="evidence" value="ECO:0007669"/>
    <property type="project" value="TreeGrafter"/>
</dbReference>
<dbReference type="GO" id="GO:0005262">
    <property type="term" value="F:calcium channel activity"/>
    <property type="evidence" value="ECO:0007669"/>
    <property type="project" value="UniProtKB-KW"/>
</dbReference>
<comment type="caution">
    <text evidence="22">The sequence shown here is derived from an EMBL/GenBank/DDBJ whole genome shotgun (WGS) entry which is preliminary data.</text>
</comment>
<reference evidence="22 24" key="1">
    <citation type="journal article" date="2019" name="Sci. Rep.">
        <title>Comparative genomics of chytrid fungi reveal insights into the obligate biotrophic and pathogenic lifestyle of Synchytrium endobioticum.</title>
        <authorList>
            <person name="van de Vossenberg B.T.L.H."/>
            <person name="Warris S."/>
            <person name="Nguyen H.D.T."/>
            <person name="van Gent-Pelzer M.P.E."/>
            <person name="Joly D.L."/>
            <person name="van de Geest H.C."/>
            <person name="Bonants P.J.M."/>
            <person name="Smith D.S."/>
            <person name="Levesque C.A."/>
            <person name="van der Lee T.A.J."/>
        </authorList>
    </citation>
    <scope>NUCLEOTIDE SEQUENCE [LARGE SCALE GENOMIC DNA]</scope>
    <source>
        <strain evidence="22 24">MB42</strain>
    </source>
</reference>
<keyword evidence="4" id="KW-0109">Calcium transport</keyword>
<evidence type="ECO:0000256" key="16">
    <source>
        <dbReference type="ARBA" id="ARBA00044981"/>
    </source>
</evidence>
<evidence type="ECO:0000313" key="23">
    <source>
        <dbReference type="EMBL" id="TPX42245.1"/>
    </source>
</evidence>
<evidence type="ECO:0000313" key="22">
    <source>
        <dbReference type="EMBL" id="TPX42243.1"/>
    </source>
</evidence>
<dbReference type="STRING" id="286115.A0A507CSW4"/>
<dbReference type="PANTHER" id="PTHR13462">
    <property type="entry name" value="CALCIUM UNIPORTER PROTEIN, MITOCHONDRIAL"/>
    <property type="match status" value="1"/>
</dbReference>
<dbReference type="EMBL" id="QEAN01000239">
    <property type="protein sequence ID" value="TPX42243.1"/>
    <property type="molecule type" value="Genomic_DNA"/>
</dbReference>
<dbReference type="PANTHER" id="PTHR13462:SF10">
    <property type="entry name" value="CALCIUM UNIPORTER PROTEIN, MITOCHONDRIAL"/>
    <property type="match status" value="1"/>
</dbReference>
<dbReference type="EMBL" id="QEAN01000239">
    <property type="protein sequence ID" value="TPX42241.1"/>
    <property type="molecule type" value="Genomic_DNA"/>
</dbReference>
<dbReference type="EMBL" id="QEAN01000239">
    <property type="protein sequence ID" value="TPX42245.1"/>
    <property type="molecule type" value="Genomic_DNA"/>
</dbReference>
<proteinExistence type="inferred from homology"/>
<evidence type="ECO:0000256" key="10">
    <source>
        <dbReference type="ARBA" id="ARBA00023065"/>
    </source>
</evidence>
<dbReference type="VEuPathDB" id="FungiDB:SeMB42_g05203"/>
<evidence type="ECO:0000313" key="21">
    <source>
        <dbReference type="EMBL" id="TPX42241.1"/>
    </source>
</evidence>
<evidence type="ECO:0000256" key="19">
    <source>
        <dbReference type="SAM" id="Phobius"/>
    </source>
</evidence>
<evidence type="ECO:0000256" key="1">
    <source>
        <dbReference type="ARBA" id="ARBA00004448"/>
    </source>
</evidence>
<dbReference type="AlphaFoldDB" id="A0A507CSW4"/>
<feature type="domain" description="Calcium uniporter protein C-terminal" evidence="20">
    <location>
        <begin position="155"/>
        <end position="279"/>
    </location>
</feature>
<comment type="subunit">
    <text evidence="15">Homotetramer, assembles in a dimer or dimers configuration with two interfaces.</text>
</comment>
<dbReference type="Pfam" id="PF04678">
    <property type="entry name" value="MCU"/>
    <property type="match status" value="1"/>
</dbReference>
<evidence type="ECO:0000259" key="20">
    <source>
        <dbReference type="Pfam" id="PF04678"/>
    </source>
</evidence>
<evidence type="ECO:0000256" key="8">
    <source>
        <dbReference type="ARBA" id="ARBA00022837"/>
    </source>
</evidence>
<keyword evidence="10" id="KW-0406">Ion transport</keyword>
<evidence type="ECO:0000256" key="6">
    <source>
        <dbReference type="ARBA" id="ARBA00022692"/>
    </source>
</evidence>
<keyword evidence="18" id="KW-0175">Coiled coil</keyword>
<evidence type="ECO:0000256" key="4">
    <source>
        <dbReference type="ARBA" id="ARBA00022568"/>
    </source>
</evidence>
<keyword evidence="11" id="KW-0496">Mitochondrion</keyword>
<evidence type="ECO:0000256" key="15">
    <source>
        <dbReference type="ARBA" id="ARBA00044966"/>
    </source>
</evidence>
<evidence type="ECO:0000256" key="5">
    <source>
        <dbReference type="ARBA" id="ARBA00022673"/>
    </source>
</evidence>
<keyword evidence="7" id="KW-0999">Mitochondrion inner membrane</keyword>
<keyword evidence="8" id="KW-0106">Calcium</keyword>
<dbReference type="InterPro" id="IPR039055">
    <property type="entry name" value="MCU_fam"/>
</dbReference>
<dbReference type="GO" id="GO:0036444">
    <property type="term" value="P:calcium import into the mitochondrion"/>
    <property type="evidence" value="ECO:0007669"/>
    <property type="project" value="UniProtKB-ARBA"/>
</dbReference>
<evidence type="ECO:0000256" key="3">
    <source>
        <dbReference type="ARBA" id="ARBA00022448"/>
    </source>
</evidence>
<name>A0A507CSW4_9FUNG</name>
<gene>
    <name evidence="21" type="ORF">SeMB42_g05203</name>
    <name evidence="23" type="ORF">SeMB42_g05205</name>
    <name evidence="22" type="ORF">SeMB42_g05207</name>
</gene>
<comment type="similarity">
    <text evidence="2">Belongs to the MCU (TC 1.A.77) family.</text>
</comment>
<protein>
    <recommendedName>
        <fullName evidence="16">Calcium uniporter protein, mitochondrial</fullName>
    </recommendedName>
</protein>
<evidence type="ECO:0000256" key="17">
    <source>
        <dbReference type="ARBA" id="ARBA00045938"/>
    </source>
</evidence>
<comment type="function">
    <text evidence="17">Highly selective calcium channel localized to the inner mitochondrial membrane, which mediates calcium uptake into the mitochondrial matrix. Mitochondrial calcium homeostasis plays key roles in cellular physiology and regulates ATP production, cytoplasmic calcium signals and activation of cell death pathways. Sufficient to operate as a pore-forming channel without the need of calcium-sensor or auxiliary subunit.</text>
</comment>
<dbReference type="GO" id="GO:0015292">
    <property type="term" value="F:uniporter activity"/>
    <property type="evidence" value="ECO:0007669"/>
    <property type="project" value="TreeGrafter"/>
</dbReference>
<evidence type="ECO:0000256" key="18">
    <source>
        <dbReference type="SAM" id="Coils"/>
    </source>
</evidence>
<feature type="transmembrane region" description="Helical" evidence="19">
    <location>
        <begin position="193"/>
        <end position="213"/>
    </location>
</feature>
<comment type="subcellular location">
    <subcellularLocation>
        <location evidence="1">Mitochondrion inner membrane</location>
        <topology evidence="1">Multi-pass membrane protein</topology>
    </subcellularLocation>
</comment>
<keyword evidence="9 19" id="KW-1133">Transmembrane helix</keyword>
<evidence type="ECO:0000256" key="12">
    <source>
        <dbReference type="ARBA" id="ARBA00023136"/>
    </source>
</evidence>
<feature type="transmembrane region" description="Helical" evidence="19">
    <location>
        <begin position="225"/>
        <end position="244"/>
    </location>
</feature>
<accession>A0A507CSW4</accession>
<keyword evidence="3" id="KW-0813">Transport</keyword>
<dbReference type="VEuPathDB" id="FungiDB:SeMB42_g05205"/>
<feature type="coiled-coil region" evidence="18">
    <location>
        <begin position="152"/>
        <end position="186"/>
    </location>
</feature>
<keyword evidence="12 19" id="KW-0472">Membrane</keyword>
<evidence type="ECO:0000256" key="14">
    <source>
        <dbReference type="ARBA" id="ARBA00036634"/>
    </source>
</evidence>
<sequence>MRGTRRLAAWLVPHATLAHTRHSAILPAACRRPPSLAIPRHHQWHIRSTSTAPASLAFDERQIILTLPIPAPNGPSSPAPVPVRFAVCKHKPISDLLAQIAEEYPSAHPVAALAAHGRWARSTPADDVLKQALLDRVFVLELADRGRVSVDVPTAEARTLSLKRELDEVEKEIAVLCKIKDELDRAAELASQGVVWVGLAGLCAQWGVMLRLTFWEYSWDIMEPITYFVGYFWAIVAYMFFMLFRRDQTWESMQHITFSRRQLTLYKRHGIDLAKFESLRIKRDKIKARIEAIERQYIRD</sequence>
<keyword evidence="13" id="KW-0407">Ion channel</keyword>
<evidence type="ECO:0000256" key="9">
    <source>
        <dbReference type="ARBA" id="ARBA00022989"/>
    </source>
</evidence>
<keyword evidence="24" id="KW-1185">Reference proteome</keyword>
<evidence type="ECO:0000256" key="13">
    <source>
        <dbReference type="ARBA" id="ARBA00023303"/>
    </source>
</evidence>
<dbReference type="Proteomes" id="UP000317494">
    <property type="component" value="Unassembled WGS sequence"/>
</dbReference>
<evidence type="ECO:0000313" key="24">
    <source>
        <dbReference type="Proteomes" id="UP000317494"/>
    </source>
</evidence>